<dbReference type="AlphaFoldDB" id="A0A2P2PTK5"/>
<protein>
    <submittedName>
        <fullName evidence="1">Uncharacterized protein</fullName>
    </submittedName>
</protein>
<accession>A0A2P2PTK5</accession>
<organism evidence="1">
    <name type="scientific">Rhizophora mucronata</name>
    <name type="common">Asiatic mangrove</name>
    <dbReference type="NCBI Taxonomy" id="61149"/>
    <lineage>
        <taxon>Eukaryota</taxon>
        <taxon>Viridiplantae</taxon>
        <taxon>Streptophyta</taxon>
        <taxon>Embryophyta</taxon>
        <taxon>Tracheophyta</taxon>
        <taxon>Spermatophyta</taxon>
        <taxon>Magnoliopsida</taxon>
        <taxon>eudicotyledons</taxon>
        <taxon>Gunneridae</taxon>
        <taxon>Pentapetalae</taxon>
        <taxon>rosids</taxon>
        <taxon>fabids</taxon>
        <taxon>Malpighiales</taxon>
        <taxon>Rhizophoraceae</taxon>
        <taxon>Rhizophora</taxon>
    </lineage>
</organism>
<proteinExistence type="predicted"/>
<name>A0A2P2PTK5_RHIMU</name>
<evidence type="ECO:0000313" key="1">
    <source>
        <dbReference type="EMBL" id="MBX57993.1"/>
    </source>
</evidence>
<reference evidence="1" key="1">
    <citation type="submission" date="2018-02" db="EMBL/GenBank/DDBJ databases">
        <title>Rhizophora mucronata_Transcriptome.</title>
        <authorList>
            <person name="Meera S.P."/>
            <person name="Sreeshan A."/>
            <person name="Augustine A."/>
        </authorList>
    </citation>
    <scope>NUCLEOTIDE SEQUENCE</scope>
    <source>
        <tissue evidence="1">Leaf</tissue>
    </source>
</reference>
<dbReference type="EMBL" id="GGEC01077509">
    <property type="protein sequence ID" value="MBX57993.1"/>
    <property type="molecule type" value="Transcribed_RNA"/>
</dbReference>
<sequence length="48" mass="5357">MHLQAEASQQVDSYHSSVTPASMHEHLKDTLVALVIDLHMNLLSNLCK</sequence>